<sequence length="138" mass="15438">MRPWEKILGVVGILAFLFVFYVVLDANKYRATVRVIAGEGRVGVNPTTELLDFGDLSPGTAAIRRVSIENRTWVPMYVAVIRYGAINQLMELDKNNFVVPAGASDKIEFRTYMPASASEGQVLEGRVYLFKIPGPWRN</sequence>
<dbReference type="Proteomes" id="UP000176705">
    <property type="component" value="Unassembled WGS sequence"/>
</dbReference>
<organism evidence="2 3">
    <name type="scientific">Candidatus Sungbacteria bacterium RIFCSPLOWO2_01_FULL_59_16</name>
    <dbReference type="NCBI Taxonomy" id="1802280"/>
    <lineage>
        <taxon>Bacteria</taxon>
        <taxon>Candidatus Sungiibacteriota</taxon>
    </lineage>
</organism>
<comment type="caution">
    <text evidence="2">The sequence shown here is derived from an EMBL/GenBank/DDBJ whole genome shotgun (WGS) entry which is preliminary data.</text>
</comment>
<evidence type="ECO:0000256" key="1">
    <source>
        <dbReference type="SAM" id="Phobius"/>
    </source>
</evidence>
<evidence type="ECO:0000313" key="2">
    <source>
        <dbReference type="EMBL" id="OHA08501.1"/>
    </source>
</evidence>
<keyword evidence="1" id="KW-0812">Transmembrane</keyword>
<reference evidence="2 3" key="1">
    <citation type="journal article" date="2016" name="Nat. Commun.">
        <title>Thousands of microbial genomes shed light on interconnected biogeochemical processes in an aquifer system.</title>
        <authorList>
            <person name="Anantharaman K."/>
            <person name="Brown C.T."/>
            <person name="Hug L.A."/>
            <person name="Sharon I."/>
            <person name="Castelle C.J."/>
            <person name="Probst A.J."/>
            <person name="Thomas B.C."/>
            <person name="Singh A."/>
            <person name="Wilkins M.J."/>
            <person name="Karaoz U."/>
            <person name="Brodie E.L."/>
            <person name="Williams K.H."/>
            <person name="Hubbard S.S."/>
            <person name="Banfield J.F."/>
        </authorList>
    </citation>
    <scope>NUCLEOTIDE SEQUENCE [LARGE SCALE GENOMIC DNA]</scope>
</reference>
<keyword evidence="1" id="KW-1133">Transmembrane helix</keyword>
<dbReference type="EMBL" id="MHQS01000015">
    <property type="protein sequence ID" value="OHA08501.1"/>
    <property type="molecule type" value="Genomic_DNA"/>
</dbReference>
<accession>A0A1G2LCD3</accession>
<protein>
    <submittedName>
        <fullName evidence="2">Uncharacterized protein</fullName>
    </submittedName>
</protein>
<dbReference type="AlphaFoldDB" id="A0A1G2LCD3"/>
<dbReference type="STRING" id="1802280.A3B37_00150"/>
<gene>
    <name evidence="2" type="ORF">A3B37_00150</name>
</gene>
<proteinExistence type="predicted"/>
<evidence type="ECO:0000313" key="3">
    <source>
        <dbReference type="Proteomes" id="UP000176705"/>
    </source>
</evidence>
<keyword evidence="1" id="KW-0472">Membrane</keyword>
<name>A0A1G2LCD3_9BACT</name>
<feature type="transmembrane region" description="Helical" evidence="1">
    <location>
        <begin position="6"/>
        <end position="24"/>
    </location>
</feature>